<reference evidence="8 9" key="1">
    <citation type="submission" date="2012-04" db="EMBL/GenBank/DDBJ databases">
        <authorList>
            <person name="Harkins D.M."/>
            <person name="Madupu R."/>
            <person name="Durkin A.S."/>
            <person name="Torralba M."/>
            <person name="Methe B."/>
            <person name="Sutton G.G."/>
            <person name="Nelson K.E."/>
        </authorList>
    </citation>
    <scope>NUCLEOTIDE SEQUENCE [LARGE SCALE GENOMIC DNA]</scope>
    <source>
        <strain evidence="8 9">F0449</strain>
    </source>
</reference>
<feature type="region of interest" description="Disordered" evidence="5">
    <location>
        <begin position="1"/>
        <end position="24"/>
    </location>
</feature>
<keyword evidence="4" id="KW-0572">Peptidoglycan-anchor</keyword>
<keyword evidence="6" id="KW-0812">Transmembrane</keyword>
<evidence type="ECO:0000259" key="7">
    <source>
        <dbReference type="PROSITE" id="PS50847"/>
    </source>
</evidence>
<keyword evidence="3" id="KW-0732">Signal</keyword>
<evidence type="ECO:0000256" key="1">
    <source>
        <dbReference type="ARBA" id="ARBA00022512"/>
    </source>
</evidence>
<dbReference type="NCBIfam" id="TIGR01167">
    <property type="entry name" value="LPXTG_anchor"/>
    <property type="match status" value="1"/>
</dbReference>
<feature type="domain" description="Gram-positive cocci surface proteins LPxTG" evidence="7">
    <location>
        <begin position="19"/>
        <end position="53"/>
    </location>
</feature>
<dbReference type="EMBL" id="AJMV01000110">
    <property type="protein sequence ID" value="EIG24916.1"/>
    <property type="molecule type" value="Genomic_DNA"/>
</dbReference>
<evidence type="ECO:0000256" key="5">
    <source>
        <dbReference type="SAM" id="MobiDB-lite"/>
    </source>
</evidence>
<protein>
    <submittedName>
        <fullName evidence="8">Gram positive anchor</fullName>
    </submittedName>
</protein>
<dbReference type="Pfam" id="PF00746">
    <property type="entry name" value="Gram_pos_anchor"/>
    <property type="match status" value="1"/>
</dbReference>
<evidence type="ECO:0000256" key="6">
    <source>
        <dbReference type="SAM" id="Phobius"/>
    </source>
</evidence>
<feature type="transmembrane region" description="Helical" evidence="6">
    <location>
        <begin position="28"/>
        <end position="46"/>
    </location>
</feature>
<evidence type="ECO:0000256" key="3">
    <source>
        <dbReference type="ARBA" id="ARBA00022729"/>
    </source>
</evidence>
<dbReference type="AlphaFoldDB" id="I2NGF5"/>
<name>I2NGF5_STRPA</name>
<accession>I2NGF5</accession>
<evidence type="ECO:0000256" key="4">
    <source>
        <dbReference type="ARBA" id="ARBA00023088"/>
    </source>
</evidence>
<evidence type="ECO:0000313" key="8">
    <source>
        <dbReference type="EMBL" id="EIG24916.1"/>
    </source>
</evidence>
<evidence type="ECO:0000256" key="2">
    <source>
        <dbReference type="ARBA" id="ARBA00022525"/>
    </source>
</evidence>
<comment type="caution">
    <text evidence="8">The sequence shown here is derived from an EMBL/GenBank/DDBJ whole genome shotgun (WGS) entry which is preliminary data.</text>
</comment>
<evidence type="ECO:0000313" key="9">
    <source>
        <dbReference type="Proteomes" id="UP000003357"/>
    </source>
</evidence>
<sequence length="53" mass="5199">MSASESASGSQKHSQSVALPNTGETGSVTSALLGVVTGLAGIAGLTRRKKKGN</sequence>
<dbReference type="PROSITE" id="PS50847">
    <property type="entry name" value="GRAM_POS_ANCHORING"/>
    <property type="match status" value="1"/>
</dbReference>
<keyword evidence="1" id="KW-0134">Cell wall</keyword>
<keyword evidence="2" id="KW-0964">Secreted</keyword>
<proteinExistence type="predicted"/>
<keyword evidence="6" id="KW-1133">Transmembrane helix</keyword>
<dbReference type="Proteomes" id="UP000003357">
    <property type="component" value="Unassembled WGS sequence"/>
</dbReference>
<keyword evidence="6" id="KW-0472">Membrane</keyword>
<dbReference type="PATRIC" id="fig|1095733.3.peg.1522"/>
<gene>
    <name evidence="8" type="ORF">HMPREF9971_2016</name>
</gene>
<organism evidence="8 9">
    <name type="scientific">Streptococcus parasanguinis F0449</name>
    <dbReference type="NCBI Taxonomy" id="1095733"/>
    <lineage>
        <taxon>Bacteria</taxon>
        <taxon>Bacillati</taxon>
        <taxon>Bacillota</taxon>
        <taxon>Bacilli</taxon>
        <taxon>Lactobacillales</taxon>
        <taxon>Streptococcaceae</taxon>
        <taxon>Streptococcus</taxon>
    </lineage>
</organism>
<dbReference type="InterPro" id="IPR019931">
    <property type="entry name" value="LPXTG_anchor"/>
</dbReference>